<evidence type="ECO:0000256" key="3">
    <source>
        <dbReference type="ARBA" id="ARBA00022692"/>
    </source>
</evidence>
<comment type="subcellular location">
    <subcellularLocation>
        <location evidence="1">Cell membrane</location>
        <topology evidence="1">Multi-pass membrane protein</topology>
    </subcellularLocation>
</comment>
<reference evidence="8" key="1">
    <citation type="journal article" date="2014" name="Int. J. Syst. Evol. Microbiol.">
        <title>Complete genome sequence of Corynebacterium casei LMG S-19264T (=DSM 44701T), isolated from a smear-ripened cheese.</title>
        <authorList>
            <consortium name="US DOE Joint Genome Institute (JGI-PGF)"/>
            <person name="Walter F."/>
            <person name="Albersmeier A."/>
            <person name="Kalinowski J."/>
            <person name="Ruckert C."/>
        </authorList>
    </citation>
    <scope>NUCLEOTIDE SEQUENCE</scope>
    <source>
        <strain evidence="8">CGMCC 1.12214</strain>
    </source>
</reference>
<dbReference type="Pfam" id="PF03706">
    <property type="entry name" value="LPG_synthase_TM"/>
    <property type="match status" value="1"/>
</dbReference>
<dbReference type="RefSeq" id="WP_188516203.1">
    <property type="nucleotide sequence ID" value="NZ_BMES01000001.1"/>
</dbReference>
<evidence type="ECO:0000256" key="6">
    <source>
        <dbReference type="SAM" id="MobiDB-lite"/>
    </source>
</evidence>
<dbReference type="PANTHER" id="PTHR39087">
    <property type="entry name" value="UPF0104 MEMBRANE PROTEIN MJ1595"/>
    <property type="match status" value="1"/>
</dbReference>
<comment type="caution">
    <text evidence="8">The sequence shown here is derived from an EMBL/GenBank/DDBJ whole genome shotgun (WGS) entry which is preliminary data.</text>
</comment>
<feature type="transmembrane region" description="Helical" evidence="7">
    <location>
        <begin position="80"/>
        <end position="100"/>
    </location>
</feature>
<feature type="transmembrane region" description="Helical" evidence="7">
    <location>
        <begin position="121"/>
        <end position="142"/>
    </location>
</feature>
<feature type="transmembrane region" description="Helical" evidence="7">
    <location>
        <begin position="196"/>
        <end position="214"/>
    </location>
</feature>
<evidence type="ECO:0000256" key="2">
    <source>
        <dbReference type="ARBA" id="ARBA00022475"/>
    </source>
</evidence>
<gene>
    <name evidence="8" type="ORF">GCM10007036_05620</name>
</gene>
<evidence type="ECO:0000313" key="8">
    <source>
        <dbReference type="EMBL" id="GGH09522.1"/>
    </source>
</evidence>
<reference evidence="8" key="2">
    <citation type="submission" date="2020-09" db="EMBL/GenBank/DDBJ databases">
        <authorList>
            <person name="Sun Q."/>
            <person name="Zhou Y."/>
        </authorList>
    </citation>
    <scope>NUCLEOTIDE SEQUENCE</scope>
    <source>
        <strain evidence="8">CGMCC 1.12214</strain>
    </source>
</reference>
<evidence type="ECO:0000313" key="9">
    <source>
        <dbReference type="Proteomes" id="UP000603912"/>
    </source>
</evidence>
<dbReference type="AlphaFoldDB" id="A0A917MI93"/>
<keyword evidence="2" id="KW-1003">Cell membrane</keyword>
<dbReference type="InterPro" id="IPR022791">
    <property type="entry name" value="L-PG_synthase/AglD"/>
</dbReference>
<feature type="region of interest" description="Disordered" evidence="6">
    <location>
        <begin position="1"/>
        <end position="26"/>
    </location>
</feature>
<accession>A0A917MI93</accession>
<keyword evidence="9" id="KW-1185">Reference proteome</keyword>
<feature type="transmembrane region" description="Helical" evidence="7">
    <location>
        <begin position="234"/>
        <end position="256"/>
    </location>
</feature>
<keyword evidence="5 7" id="KW-0472">Membrane</keyword>
<sequence>MTRMQERSGDELPEPGPAVAGSPSGRLGGPNAPRGRWAWIGAGASVLLFVISAVVLWRILSEVKLADVRAAFARTELENLAIALAFVTLSYTLLTAYDALALRQLKLRIPFRTTALGSFTSYAISFTLGFPLVTAATVRYWIYAPLGVSPGKVASLTTIAGLTFLLGMGTVVGLGLIWQAPAISDINHLAVNANRLIGAAVLAVIAGYLVWVGAKRRAVRVQRWRLELPSFRVSLAQIVLGAAEVCCASAVLYVLLPPGYGVEFQTLAAIYAFACILGIVSHAPGGLGVFESTMLLAFWRLPYGGMIGALLLFRICYYLIPFVLALALLGAMEIVRRVKAFRADEGEDEDDDEVEVGSG</sequence>
<organism evidence="8 9">
    <name type="scientific">Alsobacter metallidurans</name>
    <dbReference type="NCBI Taxonomy" id="340221"/>
    <lineage>
        <taxon>Bacteria</taxon>
        <taxon>Pseudomonadati</taxon>
        <taxon>Pseudomonadota</taxon>
        <taxon>Alphaproteobacteria</taxon>
        <taxon>Hyphomicrobiales</taxon>
        <taxon>Alsobacteraceae</taxon>
        <taxon>Alsobacter</taxon>
    </lineage>
</organism>
<feature type="compositionally biased region" description="Basic and acidic residues" evidence="6">
    <location>
        <begin position="1"/>
        <end position="10"/>
    </location>
</feature>
<feature type="transmembrane region" description="Helical" evidence="7">
    <location>
        <begin position="268"/>
        <end position="287"/>
    </location>
</feature>
<dbReference type="GO" id="GO:0005886">
    <property type="term" value="C:plasma membrane"/>
    <property type="evidence" value="ECO:0007669"/>
    <property type="project" value="UniProtKB-SubCell"/>
</dbReference>
<evidence type="ECO:0000256" key="4">
    <source>
        <dbReference type="ARBA" id="ARBA00022989"/>
    </source>
</evidence>
<name>A0A917MI93_9HYPH</name>
<feature type="transmembrane region" description="Helical" evidence="7">
    <location>
        <begin position="307"/>
        <end position="332"/>
    </location>
</feature>
<evidence type="ECO:0000256" key="7">
    <source>
        <dbReference type="SAM" id="Phobius"/>
    </source>
</evidence>
<feature type="transmembrane region" description="Helical" evidence="7">
    <location>
        <begin position="154"/>
        <end position="176"/>
    </location>
</feature>
<dbReference type="PANTHER" id="PTHR39087:SF2">
    <property type="entry name" value="UPF0104 MEMBRANE PROTEIN MJ1595"/>
    <property type="match status" value="1"/>
</dbReference>
<keyword evidence="4 7" id="KW-1133">Transmembrane helix</keyword>
<keyword evidence="3 7" id="KW-0812">Transmembrane</keyword>
<evidence type="ECO:0000256" key="1">
    <source>
        <dbReference type="ARBA" id="ARBA00004651"/>
    </source>
</evidence>
<feature type="transmembrane region" description="Helical" evidence="7">
    <location>
        <begin position="37"/>
        <end position="60"/>
    </location>
</feature>
<evidence type="ECO:0000256" key="5">
    <source>
        <dbReference type="ARBA" id="ARBA00023136"/>
    </source>
</evidence>
<dbReference type="EMBL" id="BMES01000001">
    <property type="protein sequence ID" value="GGH09522.1"/>
    <property type="molecule type" value="Genomic_DNA"/>
</dbReference>
<dbReference type="Proteomes" id="UP000603912">
    <property type="component" value="Unassembled WGS sequence"/>
</dbReference>
<protein>
    <submittedName>
        <fullName evidence="8">Membrane protein</fullName>
    </submittedName>
</protein>
<proteinExistence type="predicted"/>